<evidence type="ECO:0000313" key="2">
    <source>
        <dbReference type="EMBL" id="QUI23952.1"/>
    </source>
</evidence>
<keyword evidence="3" id="KW-1185">Reference proteome</keyword>
<dbReference type="SUPFAM" id="SSF117892">
    <property type="entry name" value="Band 7/SPFH domain"/>
    <property type="match status" value="1"/>
</dbReference>
<evidence type="ECO:0000259" key="1">
    <source>
        <dbReference type="SMART" id="SM00244"/>
    </source>
</evidence>
<name>A0A8J8SI04_9FIRM</name>
<evidence type="ECO:0000313" key="3">
    <source>
        <dbReference type="Proteomes" id="UP000683246"/>
    </source>
</evidence>
<dbReference type="RefSeq" id="WP_212694642.1">
    <property type="nucleotide sequence ID" value="NZ_CP058649.1"/>
</dbReference>
<dbReference type="Proteomes" id="UP000683246">
    <property type="component" value="Chromosome"/>
</dbReference>
<accession>A0A8J8SI04</accession>
<dbReference type="AlphaFoldDB" id="A0A8J8SI04"/>
<gene>
    <name evidence="2" type="ORF">HZI73_17360</name>
</gene>
<reference evidence="2" key="1">
    <citation type="submission" date="2020-07" db="EMBL/GenBank/DDBJ databases">
        <title>Vallitalea pronyensis genome.</title>
        <authorList>
            <person name="Postec A."/>
        </authorList>
    </citation>
    <scope>NUCLEOTIDE SEQUENCE</scope>
    <source>
        <strain evidence="2">FatNI3</strain>
    </source>
</reference>
<dbReference type="InterPro" id="IPR001107">
    <property type="entry name" value="Band_7"/>
</dbReference>
<dbReference type="Pfam" id="PF01145">
    <property type="entry name" value="Band_7"/>
    <property type="match status" value="1"/>
</dbReference>
<dbReference type="InterPro" id="IPR036013">
    <property type="entry name" value="Band_7/SPFH_dom_sf"/>
</dbReference>
<feature type="domain" description="Band 7" evidence="1">
    <location>
        <begin position="22"/>
        <end position="210"/>
    </location>
</feature>
<organism evidence="2 3">
    <name type="scientific">Vallitalea pronyensis</name>
    <dbReference type="NCBI Taxonomy" id="1348613"/>
    <lineage>
        <taxon>Bacteria</taxon>
        <taxon>Bacillati</taxon>
        <taxon>Bacillota</taxon>
        <taxon>Clostridia</taxon>
        <taxon>Lachnospirales</taxon>
        <taxon>Vallitaleaceae</taxon>
        <taxon>Vallitalea</taxon>
    </lineage>
</organism>
<dbReference type="EMBL" id="CP058649">
    <property type="protein sequence ID" value="QUI23952.1"/>
    <property type="molecule type" value="Genomic_DNA"/>
</dbReference>
<dbReference type="PANTHER" id="PTHR42911">
    <property type="entry name" value="MODULATOR OF FTSH PROTEASE HFLC"/>
    <property type="match status" value="1"/>
</dbReference>
<dbReference type="PANTHER" id="PTHR42911:SF1">
    <property type="entry name" value="MODULATOR OF FTSH PROTEASE HFLC"/>
    <property type="match status" value="1"/>
</dbReference>
<sequence length="309" mass="35455">MMKKKHIVMLVVLFLAIIGISSSAYIIYEDEVAVVKQLGKIKTVIINSSDKTDVAENLKLNKNDSVTIEASKGLHFKIPLFQEVIKYDAKYLTYKSRQEKINTKDNRSLDIQMYAQYRIIDPAKFNQAVIAVSRANPIMDKRLYPVVIQSANQLVFNDFFQNEVLEQHIDEKLQGLNTQLLKDFGIYVTDVGVNRKTFPQDNVPSIEAKMSKQIEKESEKYIAEGDSAYQKAKASTDRQRKEIIATAVEVAALTKAEADAEAIKIYQESLKKDLSFYKFIQRMNIYTDMRDTTIFLDKDNDLLEYINGY</sequence>
<dbReference type="SMART" id="SM00244">
    <property type="entry name" value="PHB"/>
    <property type="match status" value="1"/>
</dbReference>
<dbReference type="KEGG" id="vpy:HZI73_17360"/>
<protein>
    <recommendedName>
        <fullName evidence="1">Band 7 domain-containing protein</fullName>
    </recommendedName>
</protein>
<proteinExistence type="predicted"/>
<dbReference type="Gene3D" id="3.30.479.30">
    <property type="entry name" value="Band 7 domain"/>
    <property type="match status" value="1"/>
</dbReference>